<dbReference type="EnsemblProtists" id="EOD09912">
    <property type="protein sequence ID" value="EOD09912"/>
    <property type="gene ID" value="EMIHUDRAFT_248598"/>
</dbReference>
<dbReference type="GeneID" id="17285674"/>
<evidence type="ECO:0000313" key="1">
    <source>
        <dbReference type="EnsemblProtists" id="EOD09912"/>
    </source>
</evidence>
<dbReference type="RefSeq" id="XP_005792832.1">
    <property type="nucleotide sequence ID" value="XM_005792775.1"/>
</dbReference>
<accession>A0A0D3IF77</accession>
<dbReference type="Proteomes" id="UP000013827">
    <property type="component" value="Unassembled WGS sequence"/>
</dbReference>
<reference evidence="1" key="2">
    <citation type="submission" date="2024-10" db="UniProtKB">
        <authorList>
            <consortium name="EnsemblProtists"/>
        </authorList>
    </citation>
    <scope>IDENTIFICATION</scope>
</reference>
<dbReference type="KEGG" id="ehx:EMIHUDRAFT_222884"/>
<protein>
    <submittedName>
        <fullName evidence="1">Uncharacterized protein</fullName>
    </submittedName>
</protein>
<dbReference type="PaxDb" id="2903-EOD09912"/>
<evidence type="ECO:0000313" key="2">
    <source>
        <dbReference type="Proteomes" id="UP000013827"/>
    </source>
</evidence>
<sequence>MDRGWSDIVATRAAALQRQVELEARRDCEPQLDRTASTQHAAAAAETRAIALQREVERMARLAQHKGSQVAVTPPSLRQRCDPEAALAAASLCGLPSSLPPPALPLERCVTILDTSAIENACPSQPLSPPRLPSEGRQGAALLRSEECCLDALLQLS</sequence>
<dbReference type="HOGENOM" id="CLU_1681195_0_0_1"/>
<keyword evidence="2" id="KW-1185">Reference proteome</keyword>
<dbReference type="KEGG" id="ehx:EMIHUDRAFT_248598"/>
<proteinExistence type="predicted"/>
<dbReference type="RefSeq" id="XP_005762341.1">
    <property type="nucleotide sequence ID" value="XM_005762284.1"/>
</dbReference>
<reference evidence="2" key="1">
    <citation type="journal article" date="2013" name="Nature">
        <title>Pan genome of the phytoplankton Emiliania underpins its global distribution.</title>
        <authorList>
            <person name="Read B.A."/>
            <person name="Kegel J."/>
            <person name="Klute M.J."/>
            <person name="Kuo A."/>
            <person name="Lefebvre S.C."/>
            <person name="Maumus F."/>
            <person name="Mayer C."/>
            <person name="Miller J."/>
            <person name="Monier A."/>
            <person name="Salamov A."/>
            <person name="Young J."/>
            <person name="Aguilar M."/>
            <person name="Claverie J.M."/>
            <person name="Frickenhaus S."/>
            <person name="Gonzalez K."/>
            <person name="Herman E.K."/>
            <person name="Lin Y.C."/>
            <person name="Napier J."/>
            <person name="Ogata H."/>
            <person name="Sarno A.F."/>
            <person name="Shmutz J."/>
            <person name="Schroeder D."/>
            <person name="de Vargas C."/>
            <person name="Verret F."/>
            <person name="von Dassow P."/>
            <person name="Valentin K."/>
            <person name="Van de Peer Y."/>
            <person name="Wheeler G."/>
            <person name="Dacks J.B."/>
            <person name="Delwiche C.F."/>
            <person name="Dyhrman S.T."/>
            <person name="Glockner G."/>
            <person name="John U."/>
            <person name="Richards T."/>
            <person name="Worden A.Z."/>
            <person name="Zhang X."/>
            <person name="Grigoriev I.V."/>
            <person name="Allen A.E."/>
            <person name="Bidle K."/>
            <person name="Borodovsky M."/>
            <person name="Bowler C."/>
            <person name="Brownlee C."/>
            <person name="Cock J.M."/>
            <person name="Elias M."/>
            <person name="Gladyshev V.N."/>
            <person name="Groth M."/>
            <person name="Guda C."/>
            <person name="Hadaegh A."/>
            <person name="Iglesias-Rodriguez M.D."/>
            <person name="Jenkins J."/>
            <person name="Jones B.M."/>
            <person name="Lawson T."/>
            <person name="Leese F."/>
            <person name="Lindquist E."/>
            <person name="Lobanov A."/>
            <person name="Lomsadze A."/>
            <person name="Malik S.B."/>
            <person name="Marsh M.E."/>
            <person name="Mackinder L."/>
            <person name="Mock T."/>
            <person name="Mueller-Roeber B."/>
            <person name="Pagarete A."/>
            <person name="Parker M."/>
            <person name="Probert I."/>
            <person name="Quesneville H."/>
            <person name="Raines C."/>
            <person name="Rensing S.A."/>
            <person name="Riano-Pachon D.M."/>
            <person name="Richier S."/>
            <person name="Rokitta S."/>
            <person name="Shiraiwa Y."/>
            <person name="Soanes D.M."/>
            <person name="van der Giezen M."/>
            <person name="Wahlund T.M."/>
            <person name="Williams B."/>
            <person name="Wilson W."/>
            <person name="Wolfe G."/>
            <person name="Wurch L.L."/>
        </authorList>
    </citation>
    <scope>NUCLEOTIDE SEQUENCE</scope>
</reference>
<dbReference type="AlphaFoldDB" id="A0A0D3IF77"/>
<dbReference type="GeneID" id="17256061"/>
<name>A0A0D3IF77_EMIH1</name>
<dbReference type="EnsemblProtists" id="EOD40403">
    <property type="protein sequence ID" value="EOD40403"/>
    <property type="gene ID" value="EMIHUDRAFT_222884"/>
</dbReference>
<organism evidence="1 2">
    <name type="scientific">Emiliania huxleyi (strain CCMP1516)</name>
    <dbReference type="NCBI Taxonomy" id="280463"/>
    <lineage>
        <taxon>Eukaryota</taxon>
        <taxon>Haptista</taxon>
        <taxon>Haptophyta</taxon>
        <taxon>Prymnesiophyceae</taxon>
        <taxon>Isochrysidales</taxon>
        <taxon>Noelaerhabdaceae</taxon>
        <taxon>Emiliania</taxon>
    </lineage>
</organism>